<protein>
    <recommendedName>
        <fullName evidence="1">KAP NTPase domain-containing protein</fullName>
    </recommendedName>
</protein>
<dbReference type="Proteomes" id="UP000076809">
    <property type="component" value="Chromosome"/>
</dbReference>
<feature type="domain" description="KAP NTPase" evidence="1">
    <location>
        <begin position="2"/>
        <end position="114"/>
    </location>
</feature>
<name>A0AAC9B5K0_AERVE</name>
<dbReference type="InterPro" id="IPR011646">
    <property type="entry name" value="KAP_P-loop"/>
</dbReference>
<organism evidence="2 3">
    <name type="scientific">Aeromonas veronii</name>
    <dbReference type="NCBI Taxonomy" id="654"/>
    <lineage>
        <taxon>Bacteria</taxon>
        <taxon>Pseudomonadati</taxon>
        <taxon>Pseudomonadota</taxon>
        <taxon>Gammaproteobacteria</taxon>
        <taxon>Aeromonadales</taxon>
        <taxon>Aeromonadaceae</taxon>
        <taxon>Aeromonas</taxon>
    </lineage>
</organism>
<evidence type="ECO:0000313" key="3">
    <source>
        <dbReference type="Proteomes" id="UP000076809"/>
    </source>
</evidence>
<proteinExistence type="predicted"/>
<dbReference type="AlphaFoldDB" id="A0AAC9B5K0"/>
<dbReference type="Pfam" id="PF07693">
    <property type="entry name" value="KAP_NTPase"/>
    <property type="match status" value="1"/>
</dbReference>
<accession>A0AAC9B5K0</accession>
<reference evidence="2 3" key="1">
    <citation type="journal article" date="2016" name="J. Clin. Microbiol.">
        <title>Detection and Whole-Genome Sequencing of Carbapenemase-Producing Aeromonas hydrophila Isolates from Routine Perirectal Surveillance Culture.</title>
        <authorList>
            <person name="Hughes H.Y."/>
            <person name="Conlan S.P."/>
            <person name="Lau A.F."/>
            <person name="Dekker J.P."/>
            <person name="Michelin A.V."/>
            <person name="Youn J.H."/>
            <person name="Henderson D.K."/>
            <person name="Frank K.M."/>
            <person name="Segre J.A."/>
            <person name="Palmore T.N."/>
        </authorList>
    </citation>
    <scope>NUCLEOTIDE SEQUENCE [LARGE SCALE GENOMIC DNA]</scope>
    <source>
        <strain evidence="2 3">AVNIH1</strain>
    </source>
</reference>
<sequence length="517" mass="59661">MVLQLVKANLEFPNLVFLLLFQRDLVEDKLNDGKQIGRDYLEKIIQVPFDIPKIEVTRLHNLLFSRLDKIIEKNSSAVKMFDSGRWGNMFYGALHIYFNNLRNIYRYTSTLSFHFSLLKGKSAFEVNPVDLITIECLRVFDPDVYSELARSKEILTKNGRGGYGRNQDTTPEIIEGIINKSKEHNRQYVRNMLKQLFPTIEWALGGMEYAGDFTSTWLREIRVCHHSNFDKYFQFSIPSGELSNSDIQDMLALTSDSETLSSFILSLKERGIIKNALSQFEAYTDQIPIENGESYIKALIDIGDLIDHESIGFTMFSSNTHAVRLVVWFLRRIEDIDERGALLLRCFRESEGISIVENILQADETRREKSDPHIVLADKAFAEIKREFVSKLDSLSENSPNTLMSNEHLASFLYRWKRWGDEEKVVTWLKSQTKTANGCINLLKAFVTKSSSHSSGDHIVRVSNFIKLQDIEGFIEIEPIKQMIRDIDISCLDDRSKESVMAFNQALDKRERENTNE</sequence>
<dbReference type="EMBL" id="CP014774">
    <property type="protein sequence ID" value="ANB51899.1"/>
    <property type="molecule type" value="Genomic_DNA"/>
</dbReference>
<evidence type="ECO:0000313" key="2">
    <source>
        <dbReference type="EMBL" id="ANB51899.1"/>
    </source>
</evidence>
<gene>
    <name evidence="2" type="ORF">WM43_04115</name>
</gene>
<evidence type="ECO:0000259" key="1">
    <source>
        <dbReference type="Pfam" id="PF07693"/>
    </source>
</evidence>